<evidence type="ECO:0000256" key="8">
    <source>
        <dbReference type="ARBA" id="ARBA00022692"/>
    </source>
</evidence>
<dbReference type="Pfam" id="PF03739">
    <property type="entry name" value="LptF_LptG"/>
    <property type="match status" value="1"/>
</dbReference>
<gene>
    <name evidence="13" type="primary">lptF</name>
    <name evidence="13" type="ORF">NFC81_06620</name>
</gene>
<comment type="function">
    <text evidence="1">Part of the ABC transporter complex LptBFG involved in the translocation of lipopolysaccharide (LPS) from the inner membrane to the outer membrane.</text>
</comment>
<dbReference type="GO" id="GO:0015920">
    <property type="term" value="P:lipopolysaccharide transport"/>
    <property type="evidence" value="ECO:0007669"/>
    <property type="project" value="TreeGrafter"/>
</dbReference>
<dbReference type="PANTHER" id="PTHR33529">
    <property type="entry name" value="SLR0882 PROTEIN-RELATED"/>
    <property type="match status" value="1"/>
</dbReference>
<sequence>MIIQRYILKQIAVPFVLICILLAILLLAEAFGDVLTRALGGTLPGNAVAMLMLYQLPLVLQELMPGGFFLALVIALGQMSGSNERVVLQATGYSDAKIMRLILLVGVLATALLYLFTLYLVPLASRTTEMLNKTLAERPAAEIVQPGQFTSIDRDGSVLYAQSSDPAAGSLLSVFMAFLEEGEQRLLTADSAQVINDGEGRYLVFSNGELLTGFDDEQLERTQFSQMSLLLERREVSDSFNRRSRTNQELWESGTRRNIATLQWRLLYPLSLLVFCIWAVNLTRYKPRSGKNAAVLPAVIFYVVYQYLCRTVNASVGSGNLPLWLNFWWIHVIGVALGFALRIDFADLKTRLRNAVPSRGSASRGSTS</sequence>
<feature type="transmembrane region" description="Helical" evidence="12">
    <location>
        <begin position="262"/>
        <end position="280"/>
    </location>
</feature>
<keyword evidence="5" id="KW-0813">Transport</keyword>
<feature type="transmembrane region" description="Helical" evidence="12">
    <location>
        <begin position="292"/>
        <end position="308"/>
    </location>
</feature>
<proteinExistence type="inferred from homology"/>
<dbReference type="InterPro" id="IPR005495">
    <property type="entry name" value="LptG/LptF_permease"/>
</dbReference>
<name>A0AB38YJK1_9GAMM</name>
<reference evidence="13" key="1">
    <citation type="submission" date="2022-07" db="EMBL/GenBank/DDBJ databases">
        <title>Complete genome sequence of Salinispirillum sp. LH10-3-1 capable of multiple carbohydrate inversion isolated from a soda lake.</title>
        <authorList>
            <person name="Liu J."/>
            <person name="Zhai Y."/>
            <person name="Zhang H."/>
            <person name="Yang H."/>
            <person name="Qu J."/>
            <person name="Li J."/>
        </authorList>
    </citation>
    <scope>NUCLEOTIDE SEQUENCE</scope>
    <source>
        <strain evidence="13">LH 10-3-1</strain>
    </source>
</reference>
<dbReference type="PANTHER" id="PTHR33529:SF7">
    <property type="entry name" value="LIPOPOLYSACCHARIDE EXPORT SYSTEM PERMEASE PROTEIN LPTF"/>
    <property type="match status" value="1"/>
</dbReference>
<protein>
    <recommendedName>
        <fullName evidence="4">Lipopolysaccharide export system permease protein LptF</fullName>
    </recommendedName>
</protein>
<keyword evidence="9 12" id="KW-1133">Transmembrane helix</keyword>
<evidence type="ECO:0000256" key="12">
    <source>
        <dbReference type="SAM" id="Phobius"/>
    </source>
</evidence>
<dbReference type="InterPro" id="IPR030922">
    <property type="entry name" value="LptF"/>
</dbReference>
<evidence type="ECO:0000256" key="3">
    <source>
        <dbReference type="ARBA" id="ARBA00007725"/>
    </source>
</evidence>
<evidence type="ECO:0000256" key="5">
    <source>
        <dbReference type="ARBA" id="ARBA00022448"/>
    </source>
</evidence>
<evidence type="ECO:0000256" key="10">
    <source>
        <dbReference type="ARBA" id="ARBA00023136"/>
    </source>
</evidence>
<comment type="subcellular location">
    <subcellularLocation>
        <location evidence="2">Cell inner membrane</location>
        <topology evidence="2">Multi-pass membrane protein</topology>
    </subcellularLocation>
</comment>
<accession>A0AB38YJK1</accession>
<evidence type="ECO:0000256" key="4">
    <source>
        <dbReference type="ARBA" id="ARBA00014213"/>
    </source>
</evidence>
<feature type="transmembrane region" description="Helical" evidence="12">
    <location>
        <begin position="98"/>
        <end position="121"/>
    </location>
</feature>
<dbReference type="GO" id="GO:0043190">
    <property type="term" value="C:ATP-binding cassette (ABC) transporter complex"/>
    <property type="evidence" value="ECO:0007669"/>
    <property type="project" value="InterPro"/>
</dbReference>
<dbReference type="AlphaFoldDB" id="A0AB38YJK1"/>
<comment type="subunit">
    <text evidence="11">Component of the lipopolysaccharide transport and assembly complex. The LptBFG transporter is composed of two ATP-binding proteins (LptB) and two transmembrane proteins (LptF and LptG).</text>
</comment>
<dbReference type="NCBIfam" id="TIGR04407">
    <property type="entry name" value="LptF_YjgP"/>
    <property type="match status" value="1"/>
</dbReference>
<evidence type="ECO:0000256" key="1">
    <source>
        <dbReference type="ARBA" id="ARBA00002265"/>
    </source>
</evidence>
<evidence type="ECO:0000256" key="7">
    <source>
        <dbReference type="ARBA" id="ARBA00022519"/>
    </source>
</evidence>
<keyword evidence="6" id="KW-1003">Cell membrane</keyword>
<keyword evidence="7" id="KW-0997">Cell inner membrane</keyword>
<comment type="similarity">
    <text evidence="3">Belongs to the LptF/LptG family.</text>
</comment>
<evidence type="ECO:0000256" key="2">
    <source>
        <dbReference type="ARBA" id="ARBA00004429"/>
    </source>
</evidence>
<feature type="transmembrane region" description="Helical" evidence="12">
    <location>
        <begin position="56"/>
        <end position="77"/>
    </location>
</feature>
<dbReference type="EMBL" id="CP101717">
    <property type="protein sequence ID" value="WLD59447.1"/>
    <property type="molecule type" value="Genomic_DNA"/>
</dbReference>
<feature type="transmembrane region" description="Helical" evidence="12">
    <location>
        <begin position="328"/>
        <end position="345"/>
    </location>
</feature>
<keyword evidence="10 12" id="KW-0472">Membrane</keyword>
<dbReference type="GO" id="GO:0055085">
    <property type="term" value="P:transmembrane transport"/>
    <property type="evidence" value="ECO:0007669"/>
    <property type="project" value="InterPro"/>
</dbReference>
<evidence type="ECO:0000256" key="6">
    <source>
        <dbReference type="ARBA" id="ARBA00022475"/>
    </source>
</evidence>
<keyword evidence="8 12" id="KW-0812">Transmembrane</keyword>
<evidence type="ECO:0000256" key="9">
    <source>
        <dbReference type="ARBA" id="ARBA00022989"/>
    </source>
</evidence>
<dbReference type="RefSeq" id="WP_304996739.1">
    <property type="nucleotide sequence ID" value="NZ_CP101717.1"/>
</dbReference>
<evidence type="ECO:0000313" key="13">
    <source>
        <dbReference type="EMBL" id="WLD59447.1"/>
    </source>
</evidence>
<evidence type="ECO:0000256" key="11">
    <source>
        <dbReference type="ARBA" id="ARBA00026081"/>
    </source>
</evidence>
<organism evidence="13">
    <name type="scientific">Salinispirillum sp. LH 10-3-1</name>
    <dbReference type="NCBI Taxonomy" id="2952525"/>
    <lineage>
        <taxon>Bacteria</taxon>
        <taxon>Pseudomonadati</taxon>
        <taxon>Pseudomonadota</taxon>
        <taxon>Gammaproteobacteria</taxon>
        <taxon>Oceanospirillales</taxon>
        <taxon>Saccharospirillaceae</taxon>
        <taxon>Salinispirillum</taxon>
    </lineage>
</organism>